<dbReference type="EMBL" id="CP000268">
    <property type="protein sequence ID" value="ABD71950.1"/>
    <property type="molecule type" value="Genomic_DNA"/>
</dbReference>
<dbReference type="CDD" id="cd01130">
    <property type="entry name" value="VirB11-like_ATPase"/>
    <property type="match status" value="1"/>
</dbReference>
<dbReference type="Pfam" id="PF00437">
    <property type="entry name" value="T2SSE"/>
    <property type="match status" value="1"/>
</dbReference>
<protein>
    <submittedName>
        <fullName evidence="3">Type II secretion system protein E</fullName>
    </submittedName>
</protein>
<keyword evidence="3" id="KW-0614">Plasmid</keyword>
<evidence type="ECO:0000313" key="3">
    <source>
        <dbReference type="EMBL" id="ABD71950.1"/>
    </source>
</evidence>
<dbReference type="Proteomes" id="UP000008332">
    <property type="component" value="Plasmid unnamed1"/>
</dbReference>
<dbReference type="Gene3D" id="3.30.450.90">
    <property type="match status" value="1"/>
</dbReference>
<name>Q21QJ5_ALBFT</name>
<dbReference type="Gene3D" id="3.40.50.300">
    <property type="entry name" value="P-loop containing nucleotide triphosphate hydrolases"/>
    <property type="match status" value="1"/>
</dbReference>
<proteinExistence type="inferred from homology"/>
<dbReference type="AlphaFoldDB" id="Q21QJ5"/>
<reference evidence="4" key="1">
    <citation type="submission" date="2006-02" db="EMBL/GenBank/DDBJ databases">
        <title>Complete sequence of plasmid 1 of Rhodoferax ferrireducens DSM 15236.</title>
        <authorList>
            <person name="Copeland A."/>
            <person name="Lucas S."/>
            <person name="Lapidus A."/>
            <person name="Barry K."/>
            <person name="Detter J.C."/>
            <person name="Glavina del Rio T."/>
            <person name="Hammon N."/>
            <person name="Israni S."/>
            <person name="Pitluck S."/>
            <person name="Brettin T."/>
            <person name="Bruce D."/>
            <person name="Han C."/>
            <person name="Tapia R."/>
            <person name="Gilna P."/>
            <person name="Kiss H."/>
            <person name="Schmutz J."/>
            <person name="Larimer F."/>
            <person name="Land M."/>
            <person name="Kyrpides N."/>
            <person name="Ivanova N."/>
            <person name="Richardson P."/>
        </authorList>
    </citation>
    <scope>NUCLEOTIDE SEQUENCE [LARGE SCALE GENOMIC DNA]</scope>
    <source>
        <strain evidence="4">ATCC BAA-621 / DSM 15236 / T118</strain>
        <plasmid evidence="4">Plasmid pDSM15236</plasmid>
    </source>
</reference>
<dbReference type="KEGG" id="rfr:Rfer_4263"/>
<dbReference type="OrthoDB" id="9810761at2"/>
<dbReference type="InterPro" id="IPR027417">
    <property type="entry name" value="P-loop_NTPase"/>
</dbReference>
<evidence type="ECO:0000259" key="2">
    <source>
        <dbReference type="Pfam" id="PF00437"/>
    </source>
</evidence>
<feature type="domain" description="Bacterial type II secretion system protein E" evidence="2">
    <location>
        <begin position="29"/>
        <end position="273"/>
    </location>
</feature>
<keyword evidence="4" id="KW-1185">Reference proteome</keyword>
<geneLocation type="plasmid" evidence="4">
    <name>pDSM15236</name>
</geneLocation>
<dbReference type="HOGENOM" id="CLU_005379_3_0_4"/>
<dbReference type="GO" id="GO:0016887">
    <property type="term" value="F:ATP hydrolysis activity"/>
    <property type="evidence" value="ECO:0007669"/>
    <property type="project" value="InterPro"/>
</dbReference>
<dbReference type="InterPro" id="IPR050921">
    <property type="entry name" value="T4SS_GSP_E_ATPase"/>
</dbReference>
<dbReference type="InterPro" id="IPR001482">
    <property type="entry name" value="T2SS/T4SS_dom"/>
</dbReference>
<organism evidence="3 4">
    <name type="scientific">Albidiferax ferrireducens (strain ATCC BAA-621 / DSM 15236 / T118)</name>
    <name type="common">Rhodoferax ferrireducens</name>
    <dbReference type="NCBI Taxonomy" id="338969"/>
    <lineage>
        <taxon>Bacteria</taxon>
        <taxon>Pseudomonadati</taxon>
        <taxon>Pseudomonadota</taxon>
        <taxon>Betaproteobacteria</taxon>
        <taxon>Burkholderiales</taxon>
        <taxon>Comamonadaceae</taxon>
        <taxon>Rhodoferax</taxon>
    </lineage>
</organism>
<dbReference type="RefSeq" id="WP_011458789.1">
    <property type="nucleotide sequence ID" value="NC_007901.1"/>
</dbReference>
<dbReference type="SUPFAM" id="SSF52540">
    <property type="entry name" value="P-loop containing nucleoside triphosphate hydrolases"/>
    <property type="match status" value="1"/>
</dbReference>
<comment type="similarity">
    <text evidence="1">Belongs to the GSP E family.</text>
</comment>
<dbReference type="PANTHER" id="PTHR30486">
    <property type="entry name" value="TWITCHING MOTILITY PROTEIN PILT"/>
    <property type="match status" value="1"/>
</dbReference>
<evidence type="ECO:0000313" key="4">
    <source>
        <dbReference type="Proteomes" id="UP000008332"/>
    </source>
</evidence>
<dbReference type="eggNOG" id="COG4962">
    <property type="taxonomic scope" value="Bacteria"/>
</dbReference>
<evidence type="ECO:0000256" key="1">
    <source>
        <dbReference type="ARBA" id="ARBA00006611"/>
    </source>
</evidence>
<sequence length="331" mass="35988">MATVQIDATAKNAEKAFDLIRARLSPLFELFLQDGVTEVNFNGPDDAWVTRVGRREPASVNGINEVTASSAVRELASSMGQESIASTTSAIVDAKMPGFRFSAILSPIASKGTALSIRKHSPRVLSLQDYVDQKVISPEMARILSEKVKAGANMLIGGGTDSGKTTFLNALSREIPEGDRVGTIEDTRELSLIVKNWLPLETNAQKGVTATLCLKSLMRHSIDRIICGELRDGAAADFISSANTGHHGCMTTLHCNSAGMALERLEDLCLQGDASWPLVAIRRNIGRTIQFVAHFKKADGRRFITELIEIEGIDPNTNAYVIKSIFNHQEH</sequence>
<dbReference type="PANTHER" id="PTHR30486:SF6">
    <property type="entry name" value="TYPE IV PILUS RETRACTATION ATPASE PILT"/>
    <property type="match status" value="1"/>
</dbReference>
<gene>
    <name evidence="3" type="ordered locus">Rfer_4263</name>
</gene>
<accession>Q21QJ5</accession>